<evidence type="ECO:0000256" key="2">
    <source>
        <dbReference type="SAM" id="SignalP"/>
    </source>
</evidence>
<feature type="chain" id="PRO_5045918989" description="Tat (Twin-arginine translocation) pathway signal sequence" evidence="2">
    <location>
        <begin position="24"/>
        <end position="272"/>
    </location>
</feature>
<feature type="transmembrane region" description="Helical" evidence="1">
    <location>
        <begin position="190"/>
        <end position="219"/>
    </location>
</feature>
<evidence type="ECO:0000256" key="1">
    <source>
        <dbReference type="SAM" id="Phobius"/>
    </source>
</evidence>
<feature type="transmembrane region" description="Helical" evidence="1">
    <location>
        <begin position="80"/>
        <end position="101"/>
    </location>
</feature>
<evidence type="ECO:0000313" key="4">
    <source>
        <dbReference type="Proteomes" id="UP000602198"/>
    </source>
</evidence>
<keyword evidence="1" id="KW-0472">Membrane</keyword>
<keyword evidence="1" id="KW-1133">Transmembrane helix</keyword>
<accession>A0ABS1M0S0</accession>
<dbReference type="Proteomes" id="UP000602198">
    <property type="component" value="Unassembled WGS sequence"/>
</dbReference>
<organism evidence="3 4">
    <name type="scientific">Nocardia acididurans</name>
    <dbReference type="NCBI Taxonomy" id="2802282"/>
    <lineage>
        <taxon>Bacteria</taxon>
        <taxon>Bacillati</taxon>
        <taxon>Actinomycetota</taxon>
        <taxon>Actinomycetes</taxon>
        <taxon>Mycobacteriales</taxon>
        <taxon>Nocardiaceae</taxon>
        <taxon>Nocardia</taxon>
    </lineage>
</organism>
<keyword evidence="1" id="KW-0812">Transmembrane</keyword>
<gene>
    <name evidence="3" type="ORF">JK358_06805</name>
</gene>
<proteinExistence type="predicted"/>
<dbReference type="EMBL" id="JAERRJ010000002">
    <property type="protein sequence ID" value="MBL1074101.1"/>
    <property type="molecule type" value="Genomic_DNA"/>
</dbReference>
<feature type="transmembrane region" description="Helical" evidence="1">
    <location>
        <begin position="113"/>
        <end position="137"/>
    </location>
</feature>
<evidence type="ECO:0008006" key="5">
    <source>
        <dbReference type="Google" id="ProtNLM"/>
    </source>
</evidence>
<sequence>MPGRRLAILVALAGLLSAAFVLAPPQLRATGSGDRYPDEQALGTSVRGTFVEYWSSGDREFTPALAGVVDYWFRFHMLKAAIAALLVIVFAALGIQLWKSFVRARGFGAGSGLALGASGVTVTLLGLFSVVLVVANIQGAAAPFASLLPMLTADPADGTVTATLDQVRQGLGAPHTDTSPALQVMIDDFAWYHVAMAVLAGAVALACTALSLTLWRAFARTEPSNTRTRRVLACLGTFKAVVAAGLIVVVIANTTTAADPAPALAALFDGSW</sequence>
<name>A0ABS1M0S0_9NOCA</name>
<keyword evidence="2" id="KW-0732">Signal</keyword>
<dbReference type="RefSeq" id="WP_201944932.1">
    <property type="nucleotide sequence ID" value="NZ_JAERRJ010000002.1"/>
</dbReference>
<protein>
    <recommendedName>
        <fullName evidence="5">Tat (Twin-arginine translocation) pathway signal sequence</fullName>
    </recommendedName>
</protein>
<keyword evidence="4" id="KW-1185">Reference proteome</keyword>
<evidence type="ECO:0000313" key="3">
    <source>
        <dbReference type="EMBL" id="MBL1074101.1"/>
    </source>
</evidence>
<reference evidence="3 4" key="1">
    <citation type="submission" date="2021-01" db="EMBL/GenBank/DDBJ databases">
        <title>WGS of actinomycetes isolated from Thailand.</title>
        <authorList>
            <person name="Thawai C."/>
        </authorList>
    </citation>
    <scope>NUCLEOTIDE SEQUENCE [LARGE SCALE GENOMIC DNA]</scope>
    <source>
        <strain evidence="3 4">LPG 2</strain>
    </source>
</reference>
<feature type="signal peptide" evidence="2">
    <location>
        <begin position="1"/>
        <end position="23"/>
    </location>
</feature>
<feature type="transmembrane region" description="Helical" evidence="1">
    <location>
        <begin position="231"/>
        <end position="252"/>
    </location>
</feature>
<comment type="caution">
    <text evidence="3">The sequence shown here is derived from an EMBL/GenBank/DDBJ whole genome shotgun (WGS) entry which is preliminary data.</text>
</comment>